<dbReference type="Proteomes" id="UP001500218">
    <property type="component" value="Unassembled WGS sequence"/>
</dbReference>
<evidence type="ECO:0000256" key="1">
    <source>
        <dbReference type="ARBA" id="ARBA00004651"/>
    </source>
</evidence>
<feature type="transmembrane region" description="Helical" evidence="9">
    <location>
        <begin position="208"/>
        <end position="227"/>
    </location>
</feature>
<evidence type="ECO:0000256" key="4">
    <source>
        <dbReference type="ARBA" id="ARBA00022475"/>
    </source>
</evidence>
<accession>A0ABN2MUL3</accession>
<evidence type="ECO:0000313" key="12">
    <source>
        <dbReference type="Proteomes" id="UP001500218"/>
    </source>
</evidence>
<comment type="subcellular location">
    <subcellularLocation>
        <location evidence="1">Cell membrane</location>
        <topology evidence="1">Multi-pass membrane protein</topology>
    </subcellularLocation>
</comment>
<evidence type="ECO:0000259" key="10">
    <source>
        <dbReference type="Pfam" id="PF03553"/>
    </source>
</evidence>
<organism evidence="11 12">
    <name type="scientific">Luedemannella flava</name>
    <dbReference type="NCBI Taxonomy" id="349316"/>
    <lineage>
        <taxon>Bacteria</taxon>
        <taxon>Bacillati</taxon>
        <taxon>Actinomycetota</taxon>
        <taxon>Actinomycetes</taxon>
        <taxon>Micromonosporales</taxon>
        <taxon>Micromonosporaceae</taxon>
        <taxon>Luedemannella</taxon>
    </lineage>
</organism>
<dbReference type="InterPro" id="IPR018461">
    <property type="entry name" value="Na/H_Antiport_NhaC-like_C"/>
</dbReference>
<keyword evidence="2" id="KW-0813">Transport</keyword>
<protein>
    <submittedName>
        <fullName evidence="11">Na+/H+ antiporter NhaC</fullName>
    </submittedName>
</protein>
<evidence type="ECO:0000256" key="5">
    <source>
        <dbReference type="ARBA" id="ARBA00022692"/>
    </source>
</evidence>
<keyword evidence="7 9" id="KW-0472">Membrane</keyword>
<feature type="transmembrane region" description="Helical" evidence="9">
    <location>
        <begin position="77"/>
        <end position="102"/>
    </location>
</feature>
<dbReference type="EMBL" id="BAAALT010000371">
    <property type="protein sequence ID" value="GAA1839217.1"/>
    <property type="molecule type" value="Genomic_DNA"/>
</dbReference>
<keyword evidence="6 9" id="KW-1133">Transmembrane helix</keyword>
<reference evidence="11 12" key="1">
    <citation type="journal article" date="2019" name="Int. J. Syst. Evol. Microbiol.">
        <title>The Global Catalogue of Microorganisms (GCM) 10K type strain sequencing project: providing services to taxonomists for standard genome sequencing and annotation.</title>
        <authorList>
            <consortium name="The Broad Institute Genomics Platform"/>
            <consortium name="The Broad Institute Genome Sequencing Center for Infectious Disease"/>
            <person name="Wu L."/>
            <person name="Ma J."/>
        </authorList>
    </citation>
    <scope>NUCLEOTIDE SEQUENCE [LARGE SCALE GENOMIC DNA]</scope>
    <source>
        <strain evidence="11 12">JCM 13250</strain>
    </source>
</reference>
<comment type="caution">
    <text evidence="11">The sequence shown here is derived from an EMBL/GenBank/DDBJ whole genome shotgun (WGS) entry which is preliminary data.</text>
</comment>
<dbReference type="PANTHER" id="PTHR33451:SF3">
    <property type="entry name" value="MALATE-2H(+)_NA(+)-LACTATE ANTIPORTER"/>
    <property type="match status" value="1"/>
</dbReference>
<dbReference type="InterPro" id="IPR052180">
    <property type="entry name" value="NhaC_Na-H+_Antiporter"/>
</dbReference>
<feature type="transmembrane region" description="Helical" evidence="9">
    <location>
        <begin position="22"/>
        <end position="42"/>
    </location>
</feature>
<evidence type="ECO:0000313" key="11">
    <source>
        <dbReference type="EMBL" id="GAA1839217.1"/>
    </source>
</evidence>
<feature type="transmembrane region" description="Helical" evidence="9">
    <location>
        <begin position="151"/>
        <end position="177"/>
    </location>
</feature>
<feature type="transmembrane region" description="Helical" evidence="9">
    <location>
        <begin position="48"/>
        <end position="65"/>
    </location>
</feature>
<feature type="transmembrane region" description="Helical" evidence="9">
    <location>
        <begin position="344"/>
        <end position="369"/>
    </location>
</feature>
<keyword evidence="3" id="KW-0050">Antiport</keyword>
<evidence type="ECO:0000256" key="8">
    <source>
        <dbReference type="ARBA" id="ARBA00038435"/>
    </source>
</evidence>
<feature type="transmembrane region" description="Helical" evidence="9">
    <location>
        <begin position="122"/>
        <end position="139"/>
    </location>
</feature>
<comment type="similarity">
    <text evidence="8">Belongs to the NhaC Na(+)/H(+) (TC 2.A.35) antiporter family.</text>
</comment>
<feature type="transmembrane region" description="Helical" evidence="9">
    <location>
        <begin position="247"/>
        <end position="267"/>
    </location>
</feature>
<feature type="transmembrane region" description="Helical" evidence="9">
    <location>
        <begin position="274"/>
        <end position="292"/>
    </location>
</feature>
<evidence type="ECO:0000256" key="3">
    <source>
        <dbReference type="ARBA" id="ARBA00022449"/>
    </source>
</evidence>
<dbReference type="PANTHER" id="PTHR33451">
    <property type="entry name" value="MALATE-2H(+)/NA(+)-LACTATE ANTIPORTER"/>
    <property type="match status" value="1"/>
</dbReference>
<dbReference type="NCBIfam" id="TIGR00931">
    <property type="entry name" value="antiport_nhaC"/>
    <property type="match status" value="1"/>
</dbReference>
<feature type="domain" description="Na+/H+ antiporter NhaC-like C-terminal" evidence="10">
    <location>
        <begin position="208"/>
        <end position="482"/>
    </location>
</feature>
<dbReference type="Pfam" id="PF03553">
    <property type="entry name" value="Na_H_antiporter"/>
    <property type="match status" value="1"/>
</dbReference>
<keyword evidence="12" id="KW-1185">Reference proteome</keyword>
<evidence type="ECO:0000256" key="9">
    <source>
        <dbReference type="SAM" id="Phobius"/>
    </source>
</evidence>
<evidence type="ECO:0000256" key="7">
    <source>
        <dbReference type="ARBA" id="ARBA00023136"/>
    </source>
</evidence>
<sequence length="490" mass="51206">MTEPEEPQPQPRPVREPSLADALIPLVSLAGLIAGSLALFGLDALDGPIQVALILCVLVAALIGMRNGHTWADVERAARAAFTSITSAVLILLAVGALIGVWNLSGTIPTLVYYGIQVLSPSWYYAATALICGVIAMSIGSSWTTAGTIGVGLVGVATMVGVTPAITAGAVISGAYLGDKLSPLSETTVLTAQLVGVDVHAHIKRQAWTSIPAFIIAFVVFLILSLTGAPDVHNPVGEEIELQSLDGIYRITAWNLLPLVLLAFLSIRKVPATLALMASALFAGVLGAFLQADVMRGFVGSDENPVVGSIKGIWLAMANGFEISSGIAEIDQLLSRGGMDSMLLTLWLIIGAVTFGAILEEFGLIARLVDPMIRSARSTGRLFATVFACGFGLNIVAGDQYIALVLPSKVFRVEFAKRGLAPTNLSRLAADSGTVTSALVPWNSCGAFMGAVLGVPTLSYLPYAIFNYASPGLSVLYGITGFRIEKVPPS</sequence>
<feature type="transmembrane region" description="Helical" evidence="9">
    <location>
        <begin position="381"/>
        <end position="403"/>
    </location>
</feature>
<evidence type="ECO:0000256" key="6">
    <source>
        <dbReference type="ARBA" id="ARBA00022989"/>
    </source>
</evidence>
<keyword evidence="5 9" id="KW-0812">Transmembrane</keyword>
<name>A0ABN2MUL3_9ACTN</name>
<dbReference type="InterPro" id="IPR004770">
    <property type="entry name" value="Na/H_antiport_NhaC"/>
</dbReference>
<proteinExistence type="inferred from homology"/>
<keyword evidence="4" id="KW-1003">Cell membrane</keyword>
<gene>
    <name evidence="11" type="primary">nhaC</name>
    <name evidence="11" type="ORF">GCM10009682_64230</name>
</gene>
<dbReference type="RefSeq" id="WP_344140722.1">
    <property type="nucleotide sequence ID" value="NZ_BAAALT010000371.1"/>
</dbReference>
<evidence type="ECO:0000256" key="2">
    <source>
        <dbReference type="ARBA" id="ARBA00022448"/>
    </source>
</evidence>